<dbReference type="RefSeq" id="XP_033448138.1">
    <property type="nucleotide sequence ID" value="XM_033595320.1"/>
</dbReference>
<accession>A0A6A5RNH6</accession>
<dbReference type="AlphaFoldDB" id="A0A6A5RNH6"/>
<feature type="region of interest" description="Disordered" evidence="1">
    <location>
        <begin position="80"/>
        <end position="119"/>
    </location>
</feature>
<keyword evidence="3" id="KW-1185">Reference proteome</keyword>
<protein>
    <submittedName>
        <fullName evidence="2">Uncharacterized protein</fullName>
    </submittedName>
</protein>
<dbReference type="Proteomes" id="UP000800082">
    <property type="component" value="Unassembled WGS sequence"/>
</dbReference>
<feature type="compositionally biased region" description="Pro residues" evidence="1">
    <location>
        <begin position="88"/>
        <end position="98"/>
    </location>
</feature>
<dbReference type="OrthoDB" id="3786697at2759"/>
<evidence type="ECO:0000313" key="3">
    <source>
        <dbReference type="Proteomes" id="UP000800082"/>
    </source>
</evidence>
<feature type="compositionally biased region" description="Low complexity" evidence="1">
    <location>
        <begin position="1"/>
        <end position="16"/>
    </location>
</feature>
<reference evidence="2" key="1">
    <citation type="journal article" date="2020" name="Stud. Mycol.">
        <title>101 Dothideomycetes genomes: a test case for predicting lifestyles and emergence of pathogens.</title>
        <authorList>
            <person name="Haridas S."/>
            <person name="Albert R."/>
            <person name="Binder M."/>
            <person name="Bloem J."/>
            <person name="Labutti K."/>
            <person name="Salamov A."/>
            <person name="Andreopoulos B."/>
            <person name="Baker S."/>
            <person name="Barry K."/>
            <person name="Bills G."/>
            <person name="Bluhm B."/>
            <person name="Cannon C."/>
            <person name="Castanera R."/>
            <person name="Culley D."/>
            <person name="Daum C."/>
            <person name="Ezra D."/>
            <person name="Gonzalez J."/>
            <person name="Henrissat B."/>
            <person name="Kuo A."/>
            <person name="Liang C."/>
            <person name="Lipzen A."/>
            <person name="Lutzoni F."/>
            <person name="Magnuson J."/>
            <person name="Mondo S."/>
            <person name="Nolan M."/>
            <person name="Ohm R."/>
            <person name="Pangilinan J."/>
            <person name="Park H.-J."/>
            <person name="Ramirez L."/>
            <person name="Alfaro M."/>
            <person name="Sun H."/>
            <person name="Tritt A."/>
            <person name="Yoshinaga Y."/>
            <person name="Zwiers L.-H."/>
            <person name="Turgeon B."/>
            <person name="Goodwin S."/>
            <person name="Spatafora J."/>
            <person name="Crous P."/>
            <person name="Grigoriev I."/>
        </authorList>
    </citation>
    <scope>NUCLEOTIDE SEQUENCE</scope>
    <source>
        <strain evidence="2">CBS 183.55</strain>
    </source>
</reference>
<evidence type="ECO:0000313" key="2">
    <source>
        <dbReference type="EMBL" id="KAF1927886.1"/>
    </source>
</evidence>
<dbReference type="GeneID" id="54352987"/>
<name>A0A6A5RNH6_9PLEO</name>
<dbReference type="EMBL" id="ML978970">
    <property type="protein sequence ID" value="KAF1927886.1"/>
    <property type="molecule type" value="Genomic_DNA"/>
</dbReference>
<organism evidence="2 3">
    <name type="scientific">Didymella exigua CBS 183.55</name>
    <dbReference type="NCBI Taxonomy" id="1150837"/>
    <lineage>
        <taxon>Eukaryota</taxon>
        <taxon>Fungi</taxon>
        <taxon>Dikarya</taxon>
        <taxon>Ascomycota</taxon>
        <taxon>Pezizomycotina</taxon>
        <taxon>Dothideomycetes</taxon>
        <taxon>Pleosporomycetidae</taxon>
        <taxon>Pleosporales</taxon>
        <taxon>Pleosporineae</taxon>
        <taxon>Didymellaceae</taxon>
        <taxon>Didymella</taxon>
    </lineage>
</organism>
<proteinExistence type="predicted"/>
<evidence type="ECO:0000256" key="1">
    <source>
        <dbReference type="SAM" id="MobiDB-lite"/>
    </source>
</evidence>
<feature type="region of interest" description="Disordered" evidence="1">
    <location>
        <begin position="1"/>
        <end position="45"/>
    </location>
</feature>
<gene>
    <name evidence="2" type="ORF">M421DRAFT_5561</name>
</gene>
<sequence length="297" mass="32620">MTFSSPSLRSLSPFSTQVCDERPEQHNVNNDNRRRFNGNMATQSNSSRLLLSSNHIATQMREPLCPYEPEDTTQRAPARWHMGVSGSPRPPTPPPTHLPPLRRRSAPPTPFPPTDTRRHGMMLAPPLDTDEDLPSYSARDMALRRHTHPMAASELRLEPPCDGLVAAAADPPPAYAAADPCLFPGAAGRRPSRVARALLCPFVPAGGLLEGAAGWADRWAAGVWGRARDVPRRIEDKRARRKVRWLEERGWGGDGSGREQAAGRVRCSEDAGRVRCSEDAGRVRCSEDAGVCYEHSA</sequence>